<dbReference type="SUPFAM" id="SSF53474">
    <property type="entry name" value="alpha/beta-Hydrolases"/>
    <property type="match status" value="2"/>
</dbReference>
<keyword evidence="2" id="KW-0378">Hydrolase</keyword>
<dbReference type="PANTHER" id="PTHR11559">
    <property type="entry name" value="CARBOXYLESTERASE"/>
    <property type="match status" value="1"/>
</dbReference>
<dbReference type="InterPro" id="IPR050309">
    <property type="entry name" value="Type-B_Carboxylest/Lipase"/>
</dbReference>
<dbReference type="GeneID" id="24413081"/>
<dbReference type="InterPro" id="IPR002018">
    <property type="entry name" value="CarbesteraseB"/>
</dbReference>
<dbReference type="OrthoDB" id="3200163at2759"/>
<dbReference type="RefSeq" id="XP_008096466.1">
    <property type="nucleotide sequence ID" value="XM_008098275.1"/>
</dbReference>
<dbReference type="Gene3D" id="3.40.50.1820">
    <property type="entry name" value="alpha/beta hydrolase"/>
    <property type="match status" value="2"/>
</dbReference>
<dbReference type="Pfam" id="PF00135">
    <property type="entry name" value="COesterase"/>
    <property type="match status" value="2"/>
</dbReference>
<dbReference type="STRING" id="645133.E3QNF9"/>
<comment type="similarity">
    <text evidence="1">Belongs to the type-B carboxylesterase/lipase family.</text>
</comment>
<proteinExistence type="inferred from homology"/>
<dbReference type="Proteomes" id="UP000008782">
    <property type="component" value="Unassembled WGS sequence"/>
</dbReference>
<organism evidence="5">
    <name type="scientific">Colletotrichum graminicola (strain M1.001 / M2 / FGSC 10212)</name>
    <name type="common">Maize anthracnose fungus</name>
    <name type="synonym">Glomerella graminicola</name>
    <dbReference type="NCBI Taxonomy" id="645133"/>
    <lineage>
        <taxon>Eukaryota</taxon>
        <taxon>Fungi</taxon>
        <taxon>Dikarya</taxon>
        <taxon>Ascomycota</taxon>
        <taxon>Pezizomycotina</taxon>
        <taxon>Sordariomycetes</taxon>
        <taxon>Hypocreomycetidae</taxon>
        <taxon>Glomerellales</taxon>
        <taxon>Glomerellaceae</taxon>
        <taxon>Colletotrichum</taxon>
        <taxon>Colletotrichum graminicola species complex</taxon>
    </lineage>
</organism>
<evidence type="ECO:0000256" key="1">
    <source>
        <dbReference type="ARBA" id="ARBA00005964"/>
    </source>
</evidence>
<dbReference type="ESTHER" id="colgm-e3qnf9.a">
    <property type="family name" value="Fungal_carboxylesterase_lipase"/>
</dbReference>
<gene>
    <name evidence="4" type="ORF">GLRG_07716</name>
</gene>
<dbReference type="VEuPathDB" id="FungiDB:GLRG_07716"/>
<evidence type="ECO:0000313" key="4">
    <source>
        <dbReference type="EMBL" id="EFQ32446.1"/>
    </source>
</evidence>
<dbReference type="eggNOG" id="KOG1516">
    <property type="taxonomic scope" value="Eukaryota"/>
</dbReference>
<name>E3QNF9_COLGM</name>
<dbReference type="InterPro" id="IPR029058">
    <property type="entry name" value="AB_hydrolase_fold"/>
</dbReference>
<protein>
    <submittedName>
        <fullName evidence="4">Carboxylesterase</fullName>
    </submittedName>
</protein>
<keyword evidence="5" id="KW-1185">Reference proteome</keyword>
<feature type="domain" description="Carboxylesterase type B" evidence="3">
    <location>
        <begin position="14"/>
        <end position="471"/>
    </location>
</feature>
<dbReference type="InterPro" id="IPR019826">
    <property type="entry name" value="Carboxylesterase_B_AS"/>
</dbReference>
<dbReference type="GO" id="GO:0016787">
    <property type="term" value="F:hydrolase activity"/>
    <property type="evidence" value="ECO:0007669"/>
    <property type="project" value="UniProtKB-KW"/>
</dbReference>
<feature type="domain" description="Carboxylesterase type B" evidence="3">
    <location>
        <begin position="571"/>
        <end position="991"/>
    </location>
</feature>
<reference evidence="5" key="1">
    <citation type="journal article" date="2012" name="Nat. Genet.">
        <title>Lifestyle transitions in plant pathogenic Colletotrichum fungi deciphered by genome and transcriptome analyses.</title>
        <authorList>
            <person name="O'Connell R.J."/>
            <person name="Thon M.R."/>
            <person name="Hacquard S."/>
            <person name="Amyotte S.G."/>
            <person name="Kleemann J."/>
            <person name="Torres M.F."/>
            <person name="Damm U."/>
            <person name="Buiate E.A."/>
            <person name="Epstein L."/>
            <person name="Alkan N."/>
            <person name="Altmueller J."/>
            <person name="Alvarado-Balderrama L."/>
            <person name="Bauser C.A."/>
            <person name="Becker C."/>
            <person name="Birren B.W."/>
            <person name="Chen Z."/>
            <person name="Choi J."/>
            <person name="Crouch J.A."/>
            <person name="Duvick J.P."/>
            <person name="Farman M.A."/>
            <person name="Gan P."/>
            <person name="Heiman D."/>
            <person name="Henrissat B."/>
            <person name="Howard R.J."/>
            <person name="Kabbage M."/>
            <person name="Koch C."/>
            <person name="Kracher B."/>
            <person name="Kubo Y."/>
            <person name="Law A.D."/>
            <person name="Lebrun M.-H."/>
            <person name="Lee Y.-H."/>
            <person name="Miyara I."/>
            <person name="Moore N."/>
            <person name="Neumann U."/>
            <person name="Nordstroem K."/>
            <person name="Panaccione D.G."/>
            <person name="Panstruga R."/>
            <person name="Place M."/>
            <person name="Proctor R.H."/>
            <person name="Prusky D."/>
            <person name="Rech G."/>
            <person name="Reinhardt R."/>
            <person name="Rollins J.A."/>
            <person name="Rounsley S."/>
            <person name="Schardl C.L."/>
            <person name="Schwartz D.C."/>
            <person name="Shenoy N."/>
            <person name="Shirasu K."/>
            <person name="Sikhakolli U.R."/>
            <person name="Stueber K."/>
            <person name="Sukno S.A."/>
            <person name="Sweigard J.A."/>
            <person name="Takano Y."/>
            <person name="Takahara H."/>
            <person name="Trail F."/>
            <person name="van der Does H.C."/>
            <person name="Voll L.M."/>
            <person name="Will I."/>
            <person name="Young S."/>
            <person name="Zeng Q."/>
            <person name="Zhang J."/>
            <person name="Zhou S."/>
            <person name="Dickman M.B."/>
            <person name="Schulze-Lefert P."/>
            <person name="Ver Loren van Themaat E."/>
            <person name="Ma L.-J."/>
            <person name="Vaillancourt L.J."/>
        </authorList>
    </citation>
    <scope>NUCLEOTIDE SEQUENCE [LARGE SCALE GENOMIC DNA]</scope>
    <source>
        <strain evidence="5">M1.001 / M2 / FGSC 10212</strain>
    </source>
</reference>
<sequence>MASATRQLEHPVIGTVKGIVSNGVTQFLGVKYANLDHWFDNAQLVQYNGNGLNATRHGPQVISDPAGVNQEHLIIQKAIPVAEFPGLSSTECLNLNLTVPLEVKDSQPLPVLVFIHGGGFATGSNWWPQYDMKRLVQLASERGKPMIAAAISYRVGAPGFLTSEELQKEGFKSNQGHHDQRIALKWIKEYIAGFGGDPQQITVAGESAGGSSTTRLLYSNETLATQIIVLGGCPPLLAPLDAAVAEQVYHDVTKAFRLEDLSSSQRIKALSEVSPEDLLAKLEGVRPFLPILDGDTVPFTPTFETSRAKKVIPSGTSCRAMMIGYAPLDASIFGFVGLLHKKEGIATKFIQSISSSLSQHPDATTRILQAYEISEAAGDDESLIRVLQFASDLVFRASAELYAKSFHGNSYLLEFAERNPWDGPFKGHSTHVLDVAFLFQNYNEHLSEKQRQTAEAFAADVIDFVHGEAPWGRLRDAAGRMIYEHGTRTYKEDVAGSGKYDCVLTLGEEVGLDYLLKAWETFLFSQLQGLSGHREHNSEAYRCLQKIRMKADPVLASESLSSTLLGVGLERVVQFRGIPYGEIPSRFAEPRPKSALPREVNCTSFGPRCPQVAIDVGHLLRIPSQYKLPPEPEDEFKCLNLDVTTPRSCLSSKREQLPVLVWIHGGSQAVTFGSAASGVCDGTQVVEDSISQGKPIIVVTVQYRLNIFAFGDETSSKNLALKDQALALNWVQKHIAGFGGNPDNIFLAGESAGAVYCHAHLVAGAPIRGVILCSGSLYLSPPQSEEKAFILRQTLRKHLQGAGDFEIDTAPVDKLVEALESSGIQSWFLQTDSALADWQTKIGVAERLMIGDVQNEAVIWREGVWATDNAAVVDAFNLAGEDRDALKRVYNIYPDRPSSSKIGALDFINDYKFLLPAENVARLFKAAGKPAYRYLVDESNPWQPSNGAHHAVDLLFLFGGFDLSCFPSAKKTGEHMREAFIAFIHSQEPWNPSCYAGFGPYGSFQELDSAGVGCRRRMEAAEFLRSVPSPVLDKVFFALAAGRISLSN</sequence>
<dbReference type="HOGENOM" id="CLU_291340_0_0_1"/>
<accession>E3QNF9</accession>
<evidence type="ECO:0000256" key="2">
    <source>
        <dbReference type="ARBA" id="ARBA00022801"/>
    </source>
</evidence>
<dbReference type="PROSITE" id="PS00122">
    <property type="entry name" value="CARBOXYLESTERASE_B_1"/>
    <property type="match status" value="2"/>
</dbReference>
<evidence type="ECO:0000259" key="3">
    <source>
        <dbReference type="Pfam" id="PF00135"/>
    </source>
</evidence>
<dbReference type="EMBL" id="GG697362">
    <property type="protein sequence ID" value="EFQ32446.1"/>
    <property type="molecule type" value="Genomic_DNA"/>
</dbReference>
<dbReference type="ESTHER" id="colgm-e3qnf9.b">
    <property type="family name" value="Fungal_carboxylesterase_lipase"/>
</dbReference>
<evidence type="ECO:0000313" key="5">
    <source>
        <dbReference type="Proteomes" id="UP000008782"/>
    </source>
</evidence>
<dbReference type="AlphaFoldDB" id="E3QNF9"/>